<dbReference type="SUPFAM" id="SSF57492">
    <property type="entry name" value="Trefoil"/>
    <property type="match status" value="1"/>
</dbReference>
<reference evidence="19" key="1">
    <citation type="submission" date="2021-01" db="EMBL/GenBank/DDBJ databases">
        <title>A chromosome-scale assembly of European eel, Anguilla anguilla.</title>
        <authorList>
            <person name="Henkel C."/>
            <person name="Jong-Raadsen S.A."/>
            <person name="Dufour S."/>
            <person name="Weltzien F.-A."/>
            <person name="Palstra A.P."/>
            <person name="Pelster B."/>
            <person name="Spaink H.P."/>
            <person name="Van Den Thillart G.E."/>
            <person name="Jansen H."/>
            <person name="Zahm M."/>
            <person name="Klopp C."/>
            <person name="Cedric C."/>
            <person name="Louis A."/>
            <person name="Berthelot C."/>
            <person name="Parey E."/>
            <person name="Roest Crollius H."/>
            <person name="Montfort J."/>
            <person name="Robinson-Rechavi M."/>
            <person name="Bucao C."/>
            <person name="Bouchez O."/>
            <person name="Gislard M."/>
            <person name="Lluch J."/>
            <person name="Milhes M."/>
            <person name="Lampietro C."/>
            <person name="Lopez Roques C."/>
            <person name="Donnadieu C."/>
            <person name="Braasch I."/>
            <person name="Desvignes T."/>
            <person name="Postlethwait J."/>
            <person name="Bobe J."/>
            <person name="Guiguen Y."/>
            <person name="Dirks R."/>
        </authorList>
    </citation>
    <scope>NUCLEOTIDE SEQUENCE</scope>
    <source>
        <strain evidence="19">Tag_6206</strain>
        <tissue evidence="19">Liver</tissue>
    </source>
</reference>
<evidence type="ECO:0000313" key="19">
    <source>
        <dbReference type="EMBL" id="KAG5853916.1"/>
    </source>
</evidence>
<evidence type="ECO:0000259" key="18">
    <source>
        <dbReference type="PROSITE" id="PS51448"/>
    </source>
</evidence>
<organism evidence="19 20">
    <name type="scientific">Anguilla anguilla</name>
    <name type="common">European freshwater eel</name>
    <name type="synonym">Muraena anguilla</name>
    <dbReference type="NCBI Taxonomy" id="7936"/>
    <lineage>
        <taxon>Eukaryota</taxon>
        <taxon>Metazoa</taxon>
        <taxon>Chordata</taxon>
        <taxon>Craniata</taxon>
        <taxon>Vertebrata</taxon>
        <taxon>Euteleostomi</taxon>
        <taxon>Actinopterygii</taxon>
        <taxon>Neopterygii</taxon>
        <taxon>Teleostei</taxon>
        <taxon>Anguilliformes</taxon>
        <taxon>Anguillidae</taxon>
        <taxon>Anguilla</taxon>
    </lineage>
</organism>
<evidence type="ECO:0000313" key="20">
    <source>
        <dbReference type="Proteomes" id="UP001044222"/>
    </source>
</evidence>
<dbReference type="PROSITE" id="PS51448">
    <property type="entry name" value="P_TREFOIL_2"/>
    <property type="match status" value="1"/>
</dbReference>
<comment type="caution">
    <text evidence="19">The sequence shown here is derived from an EMBL/GenBank/DDBJ whole genome shotgun (WGS) entry which is preliminary data.</text>
</comment>
<feature type="domain" description="P-type" evidence="18">
    <location>
        <begin position="343"/>
        <end position="383"/>
    </location>
</feature>
<dbReference type="SMART" id="SM00018">
    <property type="entry name" value="PD"/>
    <property type="match status" value="1"/>
</dbReference>
<dbReference type="PROSITE" id="PS00025">
    <property type="entry name" value="P_TREFOIL_1"/>
    <property type="match status" value="1"/>
</dbReference>
<dbReference type="Proteomes" id="UP001044222">
    <property type="component" value="Unassembled WGS sequence"/>
</dbReference>
<evidence type="ECO:0000256" key="8">
    <source>
        <dbReference type="ARBA" id="ARBA00022989"/>
    </source>
</evidence>
<dbReference type="Pfam" id="PF23344">
    <property type="entry name" value="ZP-N"/>
    <property type="match status" value="1"/>
</dbReference>
<dbReference type="GO" id="GO:0035805">
    <property type="term" value="C:egg coat"/>
    <property type="evidence" value="ECO:0007669"/>
    <property type="project" value="UniProtKB-SubCell"/>
</dbReference>
<evidence type="ECO:0008006" key="21">
    <source>
        <dbReference type="Google" id="ProtNLM"/>
    </source>
</evidence>
<evidence type="ECO:0000256" key="6">
    <source>
        <dbReference type="ARBA" id="ARBA00022685"/>
    </source>
</evidence>
<evidence type="ECO:0000256" key="15">
    <source>
        <dbReference type="SAM" id="MobiDB-lite"/>
    </source>
</evidence>
<feature type="region of interest" description="Disordered" evidence="15">
    <location>
        <begin position="59"/>
        <end position="115"/>
    </location>
</feature>
<name>A0A9D3S6T6_ANGAN</name>
<dbReference type="GO" id="GO:0060468">
    <property type="term" value="P:prevention of polyspermy"/>
    <property type="evidence" value="ECO:0007669"/>
    <property type="project" value="TreeGrafter"/>
</dbReference>
<keyword evidence="5" id="KW-0272">Extracellular matrix</keyword>
<keyword evidence="12" id="KW-0278">Fertilization</keyword>
<dbReference type="GO" id="GO:0035804">
    <property type="term" value="F:structural constituent of egg coat"/>
    <property type="evidence" value="ECO:0007669"/>
    <property type="project" value="TreeGrafter"/>
</dbReference>
<dbReference type="InterPro" id="IPR055355">
    <property type="entry name" value="ZP-C"/>
</dbReference>
<dbReference type="PROSITE" id="PS51034">
    <property type="entry name" value="ZP_2"/>
    <property type="match status" value="1"/>
</dbReference>
<evidence type="ECO:0000256" key="2">
    <source>
        <dbReference type="ARBA" id="ARBA00010863"/>
    </source>
</evidence>
<dbReference type="Gene3D" id="2.60.40.3210">
    <property type="entry name" value="Zona pellucida, ZP-N domain"/>
    <property type="match status" value="1"/>
</dbReference>
<dbReference type="PANTHER" id="PTHR23343">
    <property type="entry name" value="ZONA PELLUCIDA SPERM-BINDING PROTEIN"/>
    <property type="match status" value="1"/>
</dbReference>
<evidence type="ECO:0000256" key="10">
    <source>
        <dbReference type="ARBA" id="ARBA00023157"/>
    </source>
</evidence>
<accession>A0A9D3S6T6</accession>
<feature type="domain" description="ZP" evidence="17">
    <location>
        <begin position="385"/>
        <end position="649"/>
    </location>
</feature>
<protein>
    <recommendedName>
        <fullName evidence="21">ZP domain-containing protein</fullName>
    </recommendedName>
</protein>
<dbReference type="InterPro" id="IPR042235">
    <property type="entry name" value="ZP-C_dom"/>
</dbReference>
<dbReference type="InterPro" id="IPR044913">
    <property type="entry name" value="P_trefoil_dom_sf"/>
</dbReference>
<evidence type="ECO:0000256" key="16">
    <source>
        <dbReference type="SAM" id="Phobius"/>
    </source>
</evidence>
<keyword evidence="8 16" id="KW-1133">Transmembrane helix</keyword>
<dbReference type="EMBL" id="JAFIRN010000002">
    <property type="protein sequence ID" value="KAG5853916.1"/>
    <property type="molecule type" value="Genomic_DNA"/>
</dbReference>
<dbReference type="AlphaFoldDB" id="A0A9D3S6T6"/>
<keyword evidence="20" id="KW-1185">Reference proteome</keyword>
<feature type="disulfide bond" evidence="14">
    <location>
        <begin position="355"/>
        <end position="370"/>
    </location>
</feature>
<evidence type="ECO:0000256" key="7">
    <source>
        <dbReference type="ARBA" id="ARBA00022692"/>
    </source>
</evidence>
<keyword evidence="6" id="KW-0165">Cleavage on pair of basic residues</keyword>
<keyword evidence="7 16" id="KW-0812">Transmembrane</keyword>
<keyword evidence="10 14" id="KW-1015">Disulfide bond</keyword>
<evidence type="ECO:0000256" key="5">
    <source>
        <dbReference type="ARBA" id="ARBA00022530"/>
    </source>
</evidence>
<proteinExistence type="inferred from homology"/>
<keyword evidence="9 16" id="KW-0472">Membrane</keyword>
<evidence type="ECO:0000256" key="9">
    <source>
        <dbReference type="ARBA" id="ARBA00023136"/>
    </source>
</evidence>
<evidence type="ECO:0000256" key="12">
    <source>
        <dbReference type="ARBA" id="ARBA00023279"/>
    </source>
</evidence>
<dbReference type="InterPro" id="IPR051148">
    <property type="entry name" value="Zona_Pellucida_Domain_gp"/>
</dbReference>
<evidence type="ECO:0000256" key="14">
    <source>
        <dbReference type="PROSITE-ProRule" id="PRU00779"/>
    </source>
</evidence>
<keyword evidence="3" id="KW-1003">Cell membrane</keyword>
<sequence>MIHSLLLLINHMIHSLLLLINHMIHSLLLINHMIHSLLLLINHMIHSLSPPYQPYDPLSSPPYQPYDPHSPSQPYDPLSPPHQPYDPLSPPLPHQPRDPHSSPLPHHPHGPLAPFPLPHHPHVTATFPTSPTLSSPFLRCTTRQMKVILSSAVPGSIEVKGPNNEWWPVTRVPGCSFYLEAMGVKGVMVSSPLRPCHAYALSPSVITLPIKFIDADSGRHRILELQCPYYSSTSTSPTTQPGQTPQLQVICSEHSMSVVLAPGPEYALLVQGTETGQSGTHRPCGYSMTKGENGRNVLVVPFSSCHVSVQGNHRKIFVKFRTLSGNEGEVPLSCLITPPIKKKGCEIGDDFRLPCGPGLVSPAECQSLGCCYCTRTHACYYPLDECTPDRHMIFTVPASLTKPPLSTSSLFTPGNNTCFPLKVTPSFALFKIPLDGCGVHKYEVGHTKIYMVEILNILYAISLNYGTITRDSPVRLTVECRYSPRAHVSVAYLVKTPSLGPSIEAQGVFGVQLRIAKDENYTDYYPQYHLPLSRLLKQPLHLEVRLLNPPDPSMVLLVHYCLAYPRSARAAWVLNYDGCPNQLDTTGLLPTSAPSPLSPTRRFTIRTFQFLSSDLSYTDEEIYFMCSTEVCSQSEGPCVEGCIHFPTSGK</sequence>
<dbReference type="GO" id="GO:0005886">
    <property type="term" value="C:plasma membrane"/>
    <property type="evidence" value="ECO:0007669"/>
    <property type="project" value="UniProtKB-SubCell"/>
</dbReference>
<dbReference type="InterPro" id="IPR017957">
    <property type="entry name" value="P_trefoil_CS"/>
</dbReference>
<evidence type="ECO:0000256" key="11">
    <source>
        <dbReference type="ARBA" id="ARBA00023180"/>
    </source>
</evidence>
<keyword evidence="4" id="KW-0964">Secreted</keyword>
<dbReference type="SMART" id="SM00241">
    <property type="entry name" value="ZP"/>
    <property type="match status" value="1"/>
</dbReference>
<dbReference type="Pfam" id="PF00100">
    <property type="entry name" value="Zona_pellucida"/>
    <property type="match status" value="1"/>
</dbReference>
<comment type="caution">
    <text evidence="14">Lacks conserved residue(s) required for the propagation of feature annotation.</text>
</comment>
<feature type="disulfide bond" evidence="14">
    <location>
        <begin position="345"/>
        <end position="371"/>
    </location>
</feature>
<dbReference type="Pfam" id="PF00088">
    <property type="entry name" value="Trefoil"/>
    <property type="match status" value="1"/>
</dbReference>
<feature type="transmembrane region" description="Helical" evidence="16">
    <location>
        <begin position="12"/>
        <end position="34"/>
    </location>
</feature>
<feature type="compositionally biased region" description="Pro residues" evidence="15">
    <location>
        <begin position="77"/>
        <end position="94"/>
    </location>
</feature>
<dbReference type="PANTHER" id="PTHR23343:SF117">
    <property type="entry name" value="ZONA PELLUCIDA SPERM-BINDING PROTEIN 4-LIKE ISOFORM X1"/>
    <property type="match status" value="1"/>
</dbReference>
<evidence type="ECO:0000256" key="3">
    <source>
        <dbReference type="ARBA" id="ARBA00022475"/>
    </source>
</evidence>
<dbReference type="CDD" id="cd00111">
    <property type="entry name" value="Trefoil"/>
    <property type="match status" value="1"/>
</dbReference>
<dbReference type="InterPro" id="IPR055356">
    <property type="entry name" value="ZP-N"/>
</dbReference>
<gene>
    <name evidence="19" type="ORF">ANANG_G00031920</name>
</gene>
<evidence type="ECO:0000256" key="13">
    <source>
        <dbReference type="ARBA" id="ARBA00024183"/>
    </source>
</evidence>
<dbReference type="Gene3D" id="2.60.40.4100">
    <property type="entry name" value="Zona pellucida, ZP-C domain"/>
    <property type="match status" value="1"/>
</dbReference>
<evidence type="ECO:0000256" key="1">
    <source>
        <dbReference type="ARBA" id="ARBA00004251"/>
    </source>
</evidence>
<comment type="similarity">
    <text evidence="2">Belongs to the ZP domain family. ZPB subfamily.</text>
</comment>
<evidence type="ECO:0000259" key="17">
    <source>
        <dbReference type="PROSITE" id="PS51034"/>
    </source>
</evidence>
<dbReference type="GO" id="GO:0007339">
    <property type="term" value="P:binding of sperm to zona pellucida"/>
    <property type="evidence" value="ECO:0007669"/>
    <property type="project" value="TreeGrafter"/>
</dbReference>
<dbReference type="GO" id="GO:0032190">
    <property type="term" value="F:acrosin binding"/>
    <property type="evidence" value="ECO:0007669"/>
    <property type="project" value="TreeGrafter"/>
</dbReference>
<keyword evidence="11" id="KW-0325">Glycoprotein</keyword>
<comment type="subcellular location">
    <subcellularLocation>
        <location evidence="1">Cell membrane</location>
        <topology evidence="1">Single-pass type I membrane protein</topology>
    </subcellularLocation>
    <subcellularLocation>
        <location evidence="13">Zona pellucida</location>
    </subcellularLocation>
</comment>
<dbReference type="InterPro" id="IPR000519">
    <property type="entry name" value="P_trefoil_dom"/>
</dbReference>
<dbReference type="InterPro" id="IPR001507">
    <property type="entry name" value="ZP_dom"/>
</dbReference>
<evidence type="ECO:0000256" key="4">
    <source>
        <dbReference type="ARBA" id="ARBA00022525"/>
    </source>
</evidence>
<dbReference type="Gene3D" id="4.10.110.10">
    <property type="entry name" value="Spasmolytic Protein, domain 1"/>
    <property type="match status" value="1"/>
</dbReference>